<dbReference type="Proteomes" id="UP000193961">
    <property type="component" value="Unassembled WGS sequence"/>
</dbReference>
<proteinExistence type="predicted"/>
<name>A0A1X1I5C7_STROR</name>
<dbReference type="EMBL" id="NCUQ01000008">
    <property type="protein sequence ID" value="ORO68355.1"/>
    <property type="molecule type" value="Genomic_DNA"/>
</dbReference>
<gene>
    <name evidence="1" type="ORF">B7715_00860</name>
</gene>
<evidence type="ECO:0000313" key="2">
    <source>
        <dbReference type="Proteomes" id="UP000193961"/>
    </source>
</evidence>
<accession>A0A1X1I5C7</accession>
<dbReference type="AlphaFoldDB" id="A0A1X1I5C7"/>
<evidence type="ECO:0000313" key="1">
    <source>
        <dbReference type="EMBL" id="ORO68355.1"/>
    </source>
</evidence>
<organism evidence="1 2">
    <name type="scientific">Streptococcus oralis subsp. oralis</name>
    <dbReference type="NCBI Taxonomy" id="1891914"/>
    <lineage>
        <taxon>Bacteria</taxon>
        <taxon>Bacillati</taxon>
        <taxon>Bacillota</taxon>
        <taxon>Bacilli</taxon>
        <taxon>Lactobacillales</taxon>
        <taxon>Streptococcaceae</taxon>
        <taxon>Streptococcus</taxon>
    </lineage>
</organism>
<dbReference type="RefSeq" id="WP_009731043.1">
    <property type="nucleotide sequence ID" value="NZ_NCUQ01000008.1"/>
</dbReference>
<protein>
    <submittedName>
        <fullName evidence="1">Uncharacterized protein</fullName>
    </submittedName>
</protein>
<sequence length="616" mass="71521">MTYSIKSLIENLLSELGKNDIQYKGKISKFLVDNNWFNIEIDLDNYSISDKEAQLLIEKITNYLLGPTGLAGIQPIFKQKFPLTYKYFQQYSEDSNLSKENIFYVQDFLAYYLKRDLFLCNDNEIELLVEEAVYALEKQKGEVFIDFLKWLMNKTRCNYHKRYEFTPRYTLEQETNAYELDEYLELLYFLFNDDYIRKEDMLYKAAISKDYADTWLFLALHFICALRGTDLEQLGHPQLPRTPKEVLKSVRSGDWSSSEARRTLLSITTRLTYLNITPNKTKGTKNISQIKFQVPESCQVLIGTLLAICEAHYQLNKDNNNEPLIRQIKEYKRISRYMGKEIGDLFLERNFSSRSANKSYLQTVAMLADDVLQEKSELNIKGYFLAALARSHKGSFDEFAQTTTTYLKDAQLSQLKPEMVARELFERGVLSMIPSMLLTIVTRGKYKELSPSQQTQMIKQLDLTPNEIEKTLALSIQAEVKSQKALKILVEEEAEPNQLLTICHRIGNGEAFSKQGESMCLLSALGKICPYDDRQHCIGCHYELQTKSTLLLLVGEFNRLNKQYSRVRTDLEKGKIRSILEEQIKPCLTEMLQALCEQYGDDVLHDYEEIIKELIN</sequence>
<reference evidence="1 2" key="1">
    <citation type="journal article" date="2016" name="Eur. J. Clin. Microbiol. Infect. Dis.">
        <title>Whole genome sequencing as a tool for phylogenetic analysis of clinical strains of Mitis group streptococci.</title>
        <authorList>
            <person name="Rasmussen L.H."/>
            <person name="Dargis R."/>
            <person name="Hojholt K."/>
            <person name="Christensen J.J."/>
            <person name="Skovgaard O."/>
            <person name="Justesen U.S."/>
            <person name="Rosenvinge F.S."/>
            <person name="Moser C."/>
            <person name="Lukjancenko O."/>
            <person name="Rasmussen S."/>
            <person name="Nielsen X.C."/>
        </authorList>
    </citation>
    <scope>NUCLEOTIDE SEQUENCE [LARGE SCALE GENOMIC DNA]</scope>
    <source>
        <strain evidence="1 2">OD_321121_09</strain>
    </source>
</reference>
<comment type="caution">
    <text evidence="1">The sequence shown here is derived from an EMBL/GenBank/DDBJ whole genome shotgun (WGS) entry which is preliminary data.</text>
</comment>